<keyword evidence="1" id="KW-1133">Transmembrane helix</keyword>
<gene>
    <name evidence="2" type="ORF">HDC08026</name>
</gene>
<name>Q6ILZ5_DROME</name>
<keyword evidence="1" id="KW-0472">Membrane</keyword>
<organism evidence="2">
    <name type="scientific">Drosophila melanogaster</name>
    <name type="common">Fruit fly</name>
    <dbReference type="NCBI Taxonomy" id="7227"/>
    <lineage>
        <taxon>Eukaryota</taxon>
        <taxon>Metazoa</taxon>
        <taxon>Ecdysozoa</taxon>
        <taxon>Arthropoda</taxon>
        <taxon>Hexapoda</taxon>
        <taxon>Insecta</taxon>
        <taxon>Pterygota</taxon>
        <taxon>Neoptera</taxon>
        <taxon>Endopterygota</taxon>
        <taxon>Diptera</taxon>
        <taxon>Brachycera</taxon>
        <taxon>Muscomorpha</taxon>
        <taxon>Ephydroidea</taxon>
        <taxon>Drosophilidae</taxon>
        <taxon>Drosophila</taxon>
        <taxon>Sophophora</taxon>
    </lineage>
</organism>
<dbReference type="EMBL" id="BK001871">
    <property type="protein sequence ID" value="DAA02717.1"/>
    <property type="molecule type" value="Genomic_DNA"/>
</dbReference>
<sequence>MANGRNALPENLFEPGTEGPLTFALPKKKPITIIINGLVSGQGRLALSLPFVRCHRCQLLGGSPCEKKKWVCNCEMPSKPGSKVAISSPFLLANKCWFLEIIVSGAFLLLLFFPPMKFSVRRSRAAIELWQTCGINYGSKRGSHEVAGGDQVEGWLLGTTLVGVVRSGQEAEH</sequence>
<evidence type="ECO:0000313" key="2">
    <source>
        <dbReference type="EMBL" id="DAA02717.1"/>
    </source>
</evidence>
<protein>
    <submittedName>
        <fullName evidence="2">HDC08026</fullName>
    </submittedName>
</protein>
<accession>Q6ILZ5</accession>
<evidence type="ECO:0000256" key="1">
    <source>
        <dbReference type="SAM" id="Phobius"/>
    </source>
</evidence>
<feature type="transmembrane region" description="Helical" evidence="1">
    <location>
        <begin position="97"/>
        <end position="114"/>
    </location>
</feature>
<keyword evidence="1" id="KW-0812">Transmembrane</keyword>
<dbReference type="AlphaFoldDB" id="Q6ILZ5"/>
<proteinExistence type="predicted"/>
<reference evidence="2" key="1">
    <citation type="journal article" date="2003" name="Genome Biol.">
        <title>An integrated gene annotation and transcriptional profiling approach towards the full gene content of the Drosophila genome.</title>
        <authorList>
            <person name="Hild M."/>
            <person name="Beckmann B."/>
            <person name="Haas S.A."/>
            <person name="Koch B."/>
            <person name="Solovyev V."/>
            <person name="Busold C."/>
            <person name="Fellenberg K."/>
            <person name="Boutros M."/>
            <person name="Vingron M."/>
            <person name="Sauer F."/>
            <person name="Hoheisel J.D."/>
            <person name="Paro R."/>
        </authorList>
    </citation>
    <scope>NUCLEOTIDE SEQUENCE</scope>
</reference>